<feature type="transmembrane region" description="Helical" evidence="1">
    <location>
        <begin position="551"/>
        <end position="570"/>
    </location>
</feature>
<evidence type="ECO:0000259" key="3">
    <source>
        <dbReference type="Pfam" id="PF20581"/>
    </source>
</evidence>
<feature type="transmembrane region" description="Helical" evidence="1">
    <location>
        <begin position="625"/>
        <end position="646"/>
    </location>
</feature>
<feature type="transmembrane region" description="Helical" evidence="1">
    <location>
        <begin position="326"/>
        <end position="346"/>
    </location>
</feature>
<feature type="transmembrane region" description="Helical" evidence="1">
    <location>
        <begin position="399"/>
        <end position="420"/>
    </location>
</feature>
<keyword evidence="1" id="KW-0472">Membrane</keyword>
<dbReference type="InterPro" id="IPR046712">
    <property type="entry name" value="DUF6785"/>
</dbReference>
<keyword evidence="1" id="KW-1133">Transmembrane helix</keyword>
<organism evidence="4">
    <name type="scientific">marine metagenome</name>
    <dbReference type="NCBI Taxonomy" id="408172"/>
    <lineage>
        <taxon>unclassified sequences</taxon>
        <taxon>metagenomes</taxon>
        <taxon>ecological metagenomes</taxon>
    </lineage>
</organism>
<dbReference type="AlphaFoldDB" id="A0A381XUM0"/>
<evidence type="ECO:0000259" key="2">
    <source>
        <dbReference type="Pfam" id="PF20580"/>
    </source>
</evidence>
<feature type="transmembrane region" description="Helical" evidence="1">
    <location>
        <begin position="489"/>
        <end position="514"/>
    </location>
</feature>
<accession>A0A381XUM0</accession>
<gene>
    <name evidence="4" type="ORF">METZ01_LOCUS121328</name>
</gene>
<dbReference type="InterPro" id="IPR046711">
    <property type="entry name" value="DUF6784"/>
</dbReference>
<protein>
    <submittedName>
        <fullName evidence="4">Uncharacterized protein</fullName>
    </submittedName>
</protein>
<feature type="transmembrane region" description="Helical" evidence="1">
    <location>
        <begin position="582"/>
        <end position="605"/>
    </location>
</feature>
<evidence type="ECO:0000256" key="1">
    <source>
        <dbReference type="SAM" id="Phobius"/>
    </source>
</evidence>
<feature type="transmembrane region" description="Helical" evidence="1">
    <location>
        <begin position="88"/>
        <end position="110"/>
    </location>
</feature>
<feature type="domain" description="DUF6784" evidence="2">
    <location>
        <begin position="554"/>
        <end position="648"/>
    </location>
</feature>
<evidence type="ECO:0000313" key="4">
    <source>
        <dbReference type="EMBL" id="SVA68474.1"/>
    </source>
</evidence>
<feature type="transmembrane region" description="Helical" evidence="1">
    <location>
        <begin position="168"/>
        <end position="189"/>
    </location>
</feature>
<feature type="transmembrane region" description="Helical" evidence="1">
    <location>
        <begin position="227"/>
        <end position="248"/>
    </location>
</feature>
<keyword evidence="1" id="KW-0812">Transmembrane</keyword>
<sequence>MNDSTTQQDPAAATRSGVTFRSLLTGAIMAVCISTGAPYGNMVLRGSYLALDFSTAGAIFVFFLLVLIVHTGLGLIHPRLAFRREELVVVYIMSIVSCSIPTMGLTEYLLPIMSGATYYATTENEWGLLVHPYIPSWMVPQDFTAVKYFYEGSPRGIGISWEAWIMPLLAWIPLILGIYFSMICLIVMLRKQWIVRERLAFPLVQVPLAMVEDDDSGNPLKPFFRNWLMWCGFALPLAVGSLKALHNYFNFIPTVITQTSIPLFRNTAVLQIALSFPMLGFTYLVNTEIAFSIWFFSLLMRAQEGTFGVLGLSSPEKLWYAPPEPIIAHQGMGAFIVMVFFGLWTARDHLRDVWRKAVHGDDDVDDTDELLSYRVAVFGFLGANLLIGAWLWLAGLTLWVVPIYLSAMYVIFLAITRIVAEGGIAAARAPLIPSDFMHSTFGNSALGAGSLTALGFTFVWAADVRTFVMASVANGLKLAEDRLARRKRALFWAIALAIGVSIASSIWAVMYMSYSYGGINLNSWFFGPAGGPAYPFNFVTQELNNPDGPDWTGWIATGVGGSVMTLLMMARHNFLWWPLHPLGFAVSAISLTNYITFSVFLAWLIKTIILKYGGPGLFHRARPFFLGLILGQFFVAGIWLVIDYLTGMTDNNIYWI</sequence>
<feature type="transmembrane region" description="Helical" evidence="1">
    <location>
        <begin position="23"/>
        <end position="44"/>
    </location>
</feature>
<proteinExistence type="predicted"/>
<feature type="domain" description="DUF6785" evidence="3">
    <location>
        <begin position="19"/>
        <end position="517"/>
    </location>
</feature>
<dbReference type="EMBL" id="UINC01016449">
    <property type="protein sequence ID" value="SVA68474.1"/>
    <property type="molecule type" value="Genomic_DNA"/>
</dbReference>
<dbReference type="Pfam" id="PF20580">
    <property type="entry name" value="DUF6784"/>
    <property type="match status" value="1"/>
</dbReference>
<name>A0A381XUM0_9ZZZZ</name>
<feature type="transmembrane region" description="Helical" evidence="1">
    <location>
        <begin position="56"/>
        <end position="76"/>
    </location>
</feature>
<feature type="transmembrane region" description="Helical" evidence="1">
    <location>
        <begin position="375"/>
        <end position="393"/>
    </location>
</feature>
<dbReference type="Pfam" id="PF20581">
    <property type="entry name" value="DUF6785"/>
    <property type="match status" value="1"/>
</dbReference>
<reference evidence="4" key="1">
    <citation type="submission" date="2018-05" db="EMBL/GenBank/DDBJ databases">
        <authorList>
            <person name="Lanie J.A."/>
            <person name="Ng W.-L."/>
            <person name="Kazmierczak K.M."/>
            <person name="Andrzejewski T.M."/>
            <person name="Davidsen T.M."/>
            <person name="Wayne K.J."/>
            <person name="Tettelin H."/>
            <person name="Glass J.I."/>
            <person name="Rusch D."/>
            <person name="Podicherti R."/>
            <person name="Tsui H.-C.T."/>
            <person name="Winkler M.E."/>
        </authorList>
    </citation>
    <scope>NUCLEOTIDE SEQUENCE</scope>
</reference>